<dbReference type="EMBL" id="JACEFO010001901">
    <property type="protein sequence ID" value="KAF8694913.1"/>
    <property type="molecule type" value="Genomic_DNA"/>
</dbReference>
<name>A0A835EJQ1_9POAL</name>
<dbReference type="Proteomes" id="UP000636709">
    <property type="component" value="Unassembled WGS sequence"/>
</dbReference>
<dbReference type="InterPro" id="IPR045265">
    <property type="entry name" value="AIR12_DOMON"/>
</dbReference>
<feature type="transmembrane region" description="Helical" evidence="10">
    <location>
        <begin position="383"/>
        <end position="406"/>
    </location>
</feature>
<dbReference type="PANTHER" id="PTHR23130:SF206">
    <property type="entry name" value="CYTOCHROME B561 AND DOMON DOMAIN-CONTAINING PROTEIN"/>
    <property type="match status" value="1"/>
</dbReference>
<dbReference type="Pfam" id="PF04526">
    <property type="entry name" value="DUF568"/>
    <property type="match status" value="1"/>
</dbReference>
<evidence type="ECO:0000256" key="1">
    <source>
        <dbReference type="ARBA" id="ARBA00004370"/>
    </source>
</evidence>
<feature type="binding site" description="axial binding residue" evidence="9">
    <location>
        <position position="255"/>
    </location>
    <ligand>
        <name>heme b</name>
        <dbReference type="ChEBI" id="CHEBI:60344"/>
        <label>1</label>
    </ligand>
    <ligandPart>
        <name>Fe</name>
        <dbReference type="ChEBI" id="CHEBI:18248"/>
    </ligandPart>
</feature>
<feature type="domain" description="DOMON" evidence="12">
    <location>
        <begin position="54"/>
        <end position="173"/>
    </location>
</feature>
<keyword evidence="2 8" id="KW-0813">Transport</keyword>
<keyword evidence="3 10" id="KW-0812">Transmembrane</keyword>
<dbReference type="OrthoDB" id="2419613at2759"/>
<dbReference type="PROSITE" id="PS50836">
    <property type="entry name" value="DOMON"/>
    <property type="match status" value="1"/>
</dbReference>
<feature type="binding site" description="axial binding residue" evidence="9">
    <location>
        <position position="352"/>
    </location>
    <ligand>
        <name>heme b</name>
        <dbReference type="ChEBI" id="CHEBI:60344"/>
        <label>1</label>
    </ligand>
    <ligandPart>
        <name>Fe</name>
        <dbReference type="ChEBI" id="CHEBI:18248"/>
    </ligandPart>
</feature>
<feature type="transmembrane region" description="Helical" evidence="10">
    <location>
        <begin position="291"/>
        <end position="316"/>
    </location>
</feature>
<evidence type="ECO:0000256" key="9">
    <source>
        <dbReference type="PIRSR" id="PIRSR037471-1"/>
    </source>
</evidence>
<keyword evidence="5 8" id="KW-0249">Electron transport</keyword>
<feature type="transmembrane region" description="Helical" evidence="10">
    <location>
        <begin position="346"/>
        <end position="368"/>
    </location>
</feature>
<feature type="chain" id="PRO_5032382771" description="Cytochrome b561 and DOMON domain-containing protein" evidence="11">
    <location>
        <begin position="29"/>
        <end position="428"/>
    </location>
</feature>
<sequence length="428" mass="44764">MAAVAVLAPVLALLLVLLLLAPPQPAHAAGGGRCVGESFSANRAYASCTDLPRLGASVHWTYDAASGDLSVAFVAAPAAPGGWVAWAINPSGDGMAGAQALVAGPFSDAGGWELRTYNISGYALGEPGPIAFPASDLAAELGADGRARVYGRLKLGNSGVAGGGVLNQVWQVGAAVTGGAPAPHAMGVDNLAAKDNLDLLRGTTSAAGADSVTQKRNIHGILNVVSWGVLLPMGAIFARYLKTFHSADPAWFYLHVTCQLIGYGVGVSGWATGINLGNESQGVTYTGHRNIGIAVFALGTLQVIYTLHLLSLLLLLTSLDLFESVVFINQILALFLRPKKDHKYRVYWNMYHHSVGYTVIVLGVVNIFKGMSILGVEQKWRTAYIAAVCVLVVAAAALEAITWGVVVRRRKAEGKAYNGAANGHHLPH</sequence>
<evidence type="ECO:0000259" key="13">
    <source>
        <dbReference type="PROSITE" id="PS50939"/>
    </source>
</evidence>
<dbReference type="PROSITE" id="PS50939">
    <property type="entry name" value="CYTOCHROME_B561"/>
    <property type="match status" value="1"/>
</dbReference>
<gene>
    <name evidence="14" type="ORF">HU200_038016</name>
</gene>
<evidence type="ECO:0000256" key="10">
    <source>
        <dbReference type="SAM" id="Phobius"/>
    </source>
</evidence>
<dbReference type="PIRSF" id="PIRSF037471">
    <property type="entry name" value="UCP037471"/>
    <property type="match status" value="1"/>
</dbReference>
<comment type="caution">
    <text evidence="14">The sequence shown here is derived from an EMBL/GenBank/DDBJ whole genome shotgun (WGS) entry which is preliminary data.</text>
</comment>
<evidence type="ECO:0000256" key="5">
    <source>
        <dbReference type="ARBA" id="ARBA00022982"/>
    </source>
</evidence>
<keyword evidence="4 11" id="KW-0732">Signal</keyword>
<dbReference type="PANTHER" id="PTHR23130">
    <property type="entry name" value="CYTOCHROME B561 AND DOMON DOMAIN-CONTAINING PROTEIN"/>
    <property type="match status" value="1"/>
</dbReference>
<feature type="transmembrane region" description="Helical" evidence="10">
    <location>
        <begin position="250"/>
        <end position="271"/>
    </location>
</feature>
<organism evidence="14 15">
    <name type="scientific">Digitaria exilis</name>
    <dbReference type="NCBI Taxonomy" id="1010633"/>
    <lineage>
        <taxon>Eukaryota</taxon>
        <taxon>Viridiplantae</taxon>
        <taxon>Streptophyta</taxon>
        <taxon>Embryophyta</taxon>
        <taxon>Tracheophyta</taxon>
        <taxon>Spermatophyta</taxon>
        <taxon>Magnoliopsida</taxon>
        <taxon>Liliopsida</taxon>
        <taxon>Poales</taxon>
        <taxon>Poaceae</taxon>
        <taxon>PACMAD clade</taxon>
        <taxon>Panicoideae</taxon>
        <taxon>Panicodae</taxon>
        <taxon>Paniceae</taxon>
        <taxon>Anthephorinae</taxon>
        <taxon>Digitaria</taxon>
    </lineage>
</organism>
<evidence type="ECO:0000256" key="6">
    <source>
        <dbReference type="ARBA" id="ARBA00022989"/>
    </source>
</evidence>
<dbReference type="InterPro" id="IPR006593">
    <property type="entry name" value="Cyt_b561/ferric_Rdtase_TM"/>
</dbReference>
<comment type="subcellular location">
    <subcellularLocation>
        <location evidence="1">Membrane</location>
    </subcellularLocation>
</comment>
<evidence type="ECO:0000256" key="11">
    <source>
        <dbReference type="SAM" id="SignalP"/>
    </source>
</evidence>
<dbReference type="GO" id="GO:0016020">
    <property type="term" value="C:membrane"/>
    <property type="evidence" value="ECO:0007669"/>
    <property type="project" value="UniProtKB-SubCell"/>
</dbReference>
<dbReference type="GO" id="GO:0046872">
    <property type="term" value="F:metal ion binding"/>
    <property type="evidence" value="ECO:0007669"/>
    <property type="project" value="UniProtKB-KW"/>
</dbReference>
<keyword evidence="15" id="KW-1185">Reference proteome</keyword>
<keyword evidence="7 8" id="KW-0472">Membrane</keyword>
<dbReference type="InterPro" id="IPR005018">
    <property type="entry name" value="DOMON_domain"/>
</dbReference>
<proteinExistence type="predicted"/>
<evidence type="ECO:0000256" key="7">
    <source>
        <dbReference type="ARBA" id="ARBA00023136"/>
    </source>
</evidence>
<keyword evidence="9" id="KW-0479">Metal-binding</keyword>
<dbReference type="CDD" id="cd09629">
    <property type="entry name" value="DOMON_CIL1_like"/>
    <property type="match status" value="1"/>
</dbReference>
<evidence type="ECO:0000313" key="14">
    <source>
        <dbReference type="EMBL" id="KAF8694913.1"/>
    </source>
</evidence>
<feature type="transmembrane region" description="Helical" evidence="10">
    <location>
        <begin position="220"/>
        <end position="238"/>
    </location>
</feature>
<evidence type="ECO:0000256" key="8">
    <source>
        <dbReference type="PIRNR" id="PIRNR037471"/>
    </source>
</evidence>
<accession>A0A835EJQ1</accession>
<feature type="binding site" description="axial binding residue" evidence="9">
    <location>
        <position position="288"/>
    </location>
    <ligand>
        <name>heme b</name>
        <dbReference type="ChEBI" id="CHEBI:60344"/>
        <label>1</label>
    </ligand>
    <ligandPart>
        <name>Fe</name>
        <dbReference type="ChEBI" id="CHEBI:18248"/>
    </ligandPart>
</feature>
<feature type="binding site" description="axial binding residue" evidence="9">
    <location>
        <position position="219"/>
    </location>
    <ligand>
        <name>heme b</name>
        <dbReference type="ChEBI" id="CHEBI:60344"/>
        <label>1</label>
    </ligand>
    <ligandPart>
        <name>Fe</name>
        <dbReference type="ChEBI" id="CHEBI:18248"/>
    </ligandPart>
</feature>
<dbReference type="CDD" id="cd08760">
    <property type="entry name" value="Cyt_b561_FRRS1_like"/>
    <property type="match status" value="1"/>
</dbReference>
<evidence type="ECO:0000313" key="15">
    <source>
        <dbReference type="Proteomes" id="UP000636709"/>
    </source>
</evidence>
<feature type="domain" description="Cytochrome b561" evidence="13">
    <location>
        <begin position="180"/>
        <end position="407"/>
    </location>
</feature>
<dbReference type="InterPro" id="IPR017214">
    <property type="entry name" value="UCP037471"/>
</dbReference>
<dbReference type="AlphaFoldDB" id="A0A835EJQ1"/>
<dbReference type="SMART" id="SM00665">
    <property type="entry name" value="B561"/>
    <property type="match status" value="1"/>
</dbReference>
<feature type="signal peptide" evidence="11">
    <location>
        <begin position="1"/>
        <end position="28"/>
    </location>
</feature>
<keyword evidence="9" id="KW-0408">Iron</keyword>
<reference evidence="14" key="1">
    <citation type="submission" date="2020-07" db="EMBL/GenBank/DDBJ databases">
        <title>Genome sequence and genetic diversity analysis of an under-domesticated orphan crop, white fonio (Digitaria exilis).</title>
        <authorList>
            <person name="Bennetzen J.L."/>
            <person name="Chen S."/>
            <person name="Ma X."/>
            <person name="Wang X."/>
            <person name="Yssel A.E.J."/>
            <person name="Chaluvadi S.R."/>
            <person name="Johnson M."/>
            <person name="Gangashetty P."/>
            <person name="Hamidou F."/>
            <person name="Sanogo M.D."/>
            <person name="Zwaenepoel A."/>
            <person name="Wallace J."/>
            <person name="Van De Peer Y."/>
            <person name="Van Deynze A."/>
        </authorList>
    </citation>
    <scope>NUCLEOTIDE SEQUENCE</scope>
    <source>
        <tissue evidence="14">Leaves</tissue>
    </source>
</reference>
<evidence type="ECO:0000256" key="4">
    <source>
        <dbReference type="ARBA" id="ARBA00022729"/>
    </source>
</evidence>
<evidence type="ECO:0000259" key="12">
    <source>
        <dbReference type="PROSITE" id="PS50836"/>
    </source>
</evidence>
<evidence type="ECO:0000256" key="3">
    <source>
        <dbReference type="ARBA" id="ARBA00022692"/>
    </source>
</evidence>
<keyword evidence="6 10" id="KW-1133">Transmembrane helix</keyword>
<evidence type="ECO:0000256" key="2">
    <source>
        <dbReference type="ARBA" id="ARBA00022448"/>
    </source>
</evidence>
<dbReference type="Gene3D" id="1.20.120.1770">
    <property type="match status" value="1"/>
</dbReference>
<comment type="cofactor">
    <cofactor evidence="8">
        <name>heme b</name>
        <dbReference type="ChEBI" id="CHEBI:60344"/>
    </cofactor>
    <text evidence="8">Binds 2 heme b groups non-covalently.</text>
</comment>
<protein>
    <recommendedName>
        <fullName evidence="8">Cytochrome b561 and DOMON domain-containing protein</fullName>
    </recommendedName>
</protein>